<dbReference type="CDD" id="cd00143">
    <property type="entry name" value="PP2Cc"/>
    <property type="match status" value="1"/>
</dbReference>
<dbReference type="SMART" id="SM00332">
    <property type="entry name" value="PP2Cc"/>
    <property type="match status" value="1"/>
</dbReference>
<evidence type="ECO:0000313" key="3">
    <source>
        <dbReference type="Proteomes" id="UP001058974"/>
    </source>
</evidence>
<dbReference type="EMBL" id="JAMSHJ010000003">
    <property type="protein sequence ID" value="KAI5426873.1"/>
    <property type="molecule type" value="Genomic_DNA"/>
</dbReference>
<reference evidence="2 3" key="1">
    <citation type="journal article" date="2022" name="Nat. Genet.">
        <title>Improved pea reference genome and pan-genome highlight genomic features and evolutionary characteristics.</title>
        <authorList>
            <person name="Yang T."/>
            <person name="Liu R."/>
            <person name="Luo Y."/>
            <person name="Hu S."/>
            <person name="Wang D."/>
            <person name="Wang C."/>
            <person name="Pandey M.K."/>
            <person name="Ge S."/>
            <person name="Xu Q."/>
            <person name="Li N."/>
            <person name="Li G."/>
            <person name="Huang Y."/>
            <person name="Saxena R.K."/>
            <person name="Ji Y."/>
            <person name="Li M."/>
            <person name="Yan X."/>
            <person name="He Y."/>
            <person name="Liu Y."/>
            <person name="Wang X."/>
            <person name="Xiang C."/>
            <person name="Varshney R.K."/>
            <person name="Ding H."/>
            <person name="Gao S."/>
            <person name="Zong X."/>
        </authorList>
    </citation>
    <scope>NUCLEOTIDE SEQUENCE [LARGE SCALE GENOMIC DNA]</scope>
    <source>
        <strain evidence="2 3">cv. Zhongwan 6</strain>
    </source>
</reference>
<feature type="domain" description="PPM-type phosphatase" evidence="1">
    <location>
        <begin position="44"/>
        <end position="386"/>
    </location>
</feature>
<dbReference type="InterPro" id="IPR001932">
    <property type="entry name" value="PPM-type_phosphatase-like_dom"/>
</dbReference>
<protein>
    <recommendedName>
        <fullName evidence="1">PPM-type phosphatase domain-containing protein</fullName>
    </recommendedName>
</protein>
<dbReference type="Pfam" id="PF00481">
    <property type="entry name" value="PP2C"/>
    <property type="match status" value="2"/>
</dbReference>
<organism evidence="2 3">
    <name type="scientific">Pisum sativum</name>
    <name type="common">Garden pea</name>
    <name type="synonym">Lathyrus oleraceus</name>
    <dbReference type="NCBI Taxonomy" id="3888"/>
    <lineage>
        <taxon>Eukaryota</taxon>
        <taxon>Viridiplantae</taxon>
        <taxon>Streptophyta</taxon>
        <taxon>Embryophyta</taxon>
        <taxon>Tracheophyta</taxon>
        <taxon>Spermatophyta</taxon>
        <taxon>Magnoliopsida</taxon>
        <taxon>eudicotyledons</taxon>
        <taxon>Gunneridae</taxon>
        <taxon>Pentapetalae</taxon>
        <taxon>rosids</taxon>
        <taxon>fabids</taxon>
        <taxon>Fabales</taxon>
        <taxon>Fabaceae</taxon>
        <taxon>Papilionoideae</taxon>
        <taxon>50 kb inversion clade</taxon>
        <taxon>NPAAA clade</taxon>
        <taxon>Hologalegina</taxon>
        <taxon>IRL clade</taxon>
        <taxon>Fabeae</taxon>
        <taxon>Lathyrus</taxon>
    </lineage>
</organism>
<evidence type="ECO:0000313" key="2">
    <source>
        <dbReference type="EMBL" id="KAI5426873.1"/>
    </source>
</evidence>
<gene>
    <name evidence="2" type="ORF">KIW84_032343</name>
</gene>
<dbReference type="InterPro" id="IPR036457">
    <property type="entry name" value="PPM-type-like_dom_sf"/>
</dbReference>
<dbReference type="Proteomes" id="UP001058974">
    <property type="component" value="Chromosome 3"/>
</dbReference>
<dbReference type="AlphaFoldDB" id="A0A9D4XV11"/>
<dbReference type="Gramene" id="Psat03G0234300-T1">
    <property type="protein sequence ID" value="KAI5426873.1"/>
    <property type="gene ID" value="KIW84_032343"/>
</dbReference>
<proteinExistence type="predicted"/>
<dbReference type="Gene3D" id="3.60.40.10">
    <property type="entry name" value="PPM-type phosphatase domain"/>
    <property type="match status" value="1"/>
</dbReference>
<name>A0A9D4XV11_PEA</name>
<dbReference type="InterPro" id="IPR015655">
    <property type="entry name" value="PP2C"/>
</dbReference>
<dbReference type="GO" id="GO:0004722">
    <property type="term" value="F:protein serine/threonine phosphatase activity"/>
    <property type="evidence" value="ECO:0007669"/>
    <property type="project" value="InterPro"/>
</dbReference>
<dbReference type="OrthoDB" id="10049211at2759"/>
<dbReference type="PROSITE" id="PS51746">
    <property type="entry name" value="PPM_2"/>
    <property type="match status" value="1"/>
</dbReference>
<evidence type="ECO:0000259" key="1">
    <source>
        <dbReference type="PROSITE" id="PS51746"/>
    </source>
</evidence>
<accession>A0A9D4XV11</accession>
<dbReference type="SUPFAM" id="SSF81606">
    <property type="entry name" value="PP2C-like"/>
    <property type="match status" value="1"/>
</dbReference>
<comment type="caution">
    <text evidence="2">The sequence shown here is derived from an EMBL/GenBank/DDBJ whole genome shotgun (WGS) entry which is preliminary data.</text>
</comment>
<sequence>MWQFLKYQFLGIRIPYKTYSFSTETFDADPLTKSVRLERHFRGEFSMASVQSNKDMEDHNQVDVSHGALFVGIYDGFKGNNAASYIRRHIFRALLRRIELNDNQMTVAILREVVEEIENGFLEYATNTYEQNQHQVGIGLVSSGCLICIIWRGILYLANVGNSRAVLGSKERVGPFKRFRVEQLVRDHSCDNPDIQNELHAMHPDDKNICEFSEVRPITDYQVYPLHEYYSSKDPSWTIKGLIETSRCIGYAYLKKALFTVGTSFCIPTHERVVSLFTRPVLTSEPEVYSRVLKNTDRFIIFGSSGFWKLMSNEFAARIVNSSPRDDIAKRLAIFAIEKGAGKKGNKYSDIVRFPKGEEVSGDWGLKRRRTRPIYYDDMTVIVVFFDKRPSGVRPEINCYTCSDFADQLSEFTHFYNNNNNMNV</sequence>
<keyword evidence="3" id="KW-1185">Reference proteome</keyword>
<dbReference type="PANTHER" id="PTHR47992">
    <property type="entry name" value="PROTEIN PHOSPHATASE"/>
    <property type="match status" value="1"/>
</dbReference>